<evidence type="ECO:0000259" key="5">
    <source>
        <dbReference type="PROSITE" id="PS50977"/>
    </source>
</evidence>
<evidence type="ECO:0000313" key="7">
    <source>
        <dbReference type="Proteomes" id="UP000070612"/>
    </source>
</evidence>
<dbReference type="SUPFAM" id="SSF48498">
    <property type="entry name" value="Tetracyclin repressor-like, C-terminal domain"/>
    <property type="match status" value="1"/>
</dbReference>
<keyword evidence="1" id="KW-0805">Transcription regulation</keyword>
<name>A0A132PV86_9MYCO</name>
<dbReference type="InterPro" id="IPR001647">
    <property type="entry name" value="HTH_TetR"/>
</dbReference>
<evidence type="ECO:0000256" key="3">
    <source>
        <dbReference type="ARBA" id="ARBA00023163"/>
    </source>
</evidence>
<evidence type="ECO:0000256" key="1">
    <source>
        <dbReference type="ARBA" id="ARBA00023015"/>
    </source>
</evidence>
<dbReference type="EMBL" id="LGTW01000001">
    <property type="protein sequence ID" value="KWX26246.1"/>
    <property type="molecule type" value="Genomic_DNA"/>
</dbReference>
<proteinExistence type="predicted"/>
<organism evidence="6 7">
    <name type="scientific">Mycolicibacterium wolinskyi</name>
    <dbReference type="NCBI Taxonomy" id="59750"/>
    <lineage>
        <taxon>Bacteria</taxon>
        <taxon>Bacillati</taxon>
        <taxon>Actinomycetota</taxon>
        <taxon>Actinomycetes</taxon>
        <taxon>Mycobacteriales</taxon>
        <taxon>Mycobacteriaceae</taxon>
        <taxon>Mycolicibacterium</taxon>
    </lineage>
</organism>
<dbReference type="Pfam" id="PF16859">
    <property type="entry name" value="TetR_C_11"/>
    <property type="match status" value="1"/>
</dbReference>
<comment type="caution">
    <text evidence="6">The sequence shown here is derived from an EMBL/GenBank/DDBJ whole genome shotgun (WGS) entry which is preliminary data.</text>
</comment>
<dbReference type="InterPro" id="IPR009057">
    <property type="entry name" value="Homeodomain-like_sf"/>
</dbReference>
<keyword evidence="2 4" id="KW-0238">DNA-binding</keyword>
<evidence type="ECO:0000313" key="6">
    <source>
        <dbReference type="EMBL" id="KWX26246.1"/>
    </source>
</evidence>
<dbReference type="GO" id="GO:0003700">
    <property type="term" value="F:DNA-binding transcription factor activity"/>
    <property type="evidence" value="ECO:0007669"/>
    <property type="project" value="TreeGrafter"/>
</dbReference>
<feature type="DNA-binding region" description="H-T-H motif" evidence="4">
    <location>
        <begin position="37"/>
        <end position="56"/>
    </location>
</feature>
<evidence type="ECO:0000256" key="4">
    <source>
        <dbReference type="PROSITE-ProRule" id="PRU00335"/>
    </source>
</evidence>
<dbReference type="PANTHER" id="PTHR30055">
    <property type="entry name" value="HTH-TYPE TRANSCRIPTIONAL REGULATOR RUTR"/>
    <property type="match status" value="1"/>
</dbReference>
<dbReference type="RefSeq" id="WP_067843626.1">
    <property type="nucleotide sequence ID" value="NZ_LGTW01000001.1"/>
</dbReference>
<accession>A0A132PV86</accession>
<dbReference type="InterPro" id="IPR011075">
    <property type="entry name" value="TetR_C"/>
</dbReference>
<dbReference type="PANTHER" id="PTHR30055:SF148">
    <property type="entry name" value="TETR-FAMILY TRANSCRIPTIONAL REGULATOR"/>
    <property type="match status" value="1"/>
</dbReference>
<dbReference type="Proteomes" id="UP000070612">
    <property type="component" value="Unassembled WGS sequence"/>
</dbReference>
<keyword evidence="7" id="KW-1185">Reference proteome</keyword>
<dbReference type="PATRIC" id="fig|59750.3.peg.309"/>
<dbReference type="InterPro" id="IPR050109">
    <property type="entry name" value="HTH-type_TetR-like_transc_reg"/>
</dbReference>
<reference evidence="6 7" key="1">
    <citation type="submission" date="2015-07" db="EMBL/GenBank/DDBJ databases">
        <title>A draft genome sequence of Mycobacterium wolinskyi.</title>
        <authorList>
            <person name="de Man T.J."/>
            <person name="Perry K.A."/>
            <person name="Coulliette A.D."/>
            <person name="Jensen B."/>
            <person name="Toney N.C."/>
            <person name="Limbago B.M."/>
            <person name="Noble-Wang J."/>
        </authorList>
    </citation>
    <scope>NUCLEOTIDE SEQUENCE [LARGE SCALE GENOMIC DNA]</scope>
    <source>
        <strain evidence="6 7">CDC_01</strain>
    </source>
</reference>
<dbReference type="Pfam" id="PF00440">
    <property type="entry name" value="TetR_N"/>
    <property type="match status" value="1"/>
</dbReference>
<feature type="domain" description="HTH tetR-type" evidence="5">
    <location>
        <begin position="14"/>
        <end position="74"/>
    </location>
</feature>
<dbReference type="SUPFAM" id="SSF46689">
    <property type="entry name" value="Homeodomain-like"/>
    <property type="match status" value="1"/>
</dbReference>
<dbReference type="Gene3D" id="1.10.357.10">
    <property type="entry name" value="Tetracycline Repressor, domain 2"/>
    <property type="match status" value="1"/>
</dbReference>
<dbReference type="Gene3D" id="1.10.10.60">
    <property type="entry name" value="Homeodomain-like"/>
    <property type="match status" value="1"/>
</dbReference>
<sequence>MVDRPKPDRQVRGAKLRALVLDATIARIEEVGIDSVRIADIAEAAGVHETSLYRRWKTLSRLLVDALVSRTAAEIPIPDTGSVESDLETFTADLARFAQTRAGTAMIRSTVVSDTDPEVEAARREFWLQRLSAAEEIIKRGITRGEVAADTDAQLVVLTLGGLVHLYVSHIGDPIPADLPQRVVRLVLPGITQKWSA</sequence>
<gene>
    <name evidence="6" type="ORF">AFM11_01510</name>
</gene>
<evidence type="ECO:0000256" key="2">
    <source>
        <dbReference type="ARBA" id="ARBA00023125"/>
    </source>
</evidence>
<dbReference type="PROSITE" id="PS50977">
    <property type="entry name" value="HTH_TETR_2"/>
    <property type="match status" value="1"/>
</dbReference>
<protein>
    <submittedName>
        <fullName evidence="6">Transcriptional regulator</fullName>
    </submittedName>
</protein>
<dbReference type="GO" id="GO:0000976">
    <property type="term" value="F:transcription cis-regulatory region binding"/>
    <property type="evidence" value="ECO:0007669"/>
    <property type="project" value="TreeGrafter"/>
</dbReference>
<dbReference type="InterPro" id="IPR036271">
    <property type="entry name" value="Tet_transcr_reg_TetR-rel_C_sf"/>
</dbReference>
<dbReference type="AlphaFoldDB" id="A0A132PV86"/>
<keyword evidence="3" id="KW-0804">Transcription</keyword>